<protein>
    <submittedName>
        <fullName evidence="1">Uncharacterized protein</fullName>
    </submittedName>
</protein>
<sequence length="112" mass="12437">MEGGSCGREEGVQEKERFENVLSLLFFCNLQSQGIPSQKIEAMCITASVIGNSGTPRQCDAFFVSGLYLCNCRTEHDVDVHLFYIRLCNQAISTTVSHSLSKEPSLGWEGER</sequence>
<proteinExistence type="predicted"/>
<reference evidence="1 2" key="1">
    <citation type="submission" date="2021-06" db="EMBL/GenBank/DDBJ databases">
        <title>Caerostris extrusa draft genome.</title>
        <authorList>
            <person name="Kono N."/>
            <person name="Arakawa K."/>
        </authorList>
    </citation>
    <scope>NUCLEOTIDE SEQUENCE [LARGE SCALE GENOMIC DNA]</scope>
</reference>
<organism evidence="1 2">
    <name type="scientific">Caerostris extrusa</name>
    <name type="common">Bark spider</name>
    <name type="synonym">Caerostris bankana</name>
    <dbReference type="NCBI Taxonomy" id="172846"/>
    <lineage>
        <taxon>Eukaryota</taxon>
        <taxon>Metazoa</taxon>
        <taxon>Ecdysozoa</taxon>
        <taxon>Arthropoda</taxon>
        <taxon>Chelicerata</taxon>
        <taxon>Arachnida</taxon>
        <taxon>Araneae</taxon>
        <taxon>Araneomorphae</taxon>
        <taxon>Entelegynae</taxon>
        <taxon>Araneoidea</taxon>
        <taxon>Araneidae</taxon>
        <taxon>Caerostris</taxon>
    </lineage>
</organism>
<name>A0AAV4WJA1_CAEEX</name>
<gene>
    <name evidence="1" type="ORF">CEXT_543751</name>
</gene>
<comment type="caution">
    <text evidence="1">The sequence shown here is derived from an EMBL/GenBank/DDBJ whole genome shotgun (WGS) entry which is preliminary data.</text>
</comment>
<accession>A0AAV4WJA1</accession>
<dbReference type="Proteomes" id="UP001054945">
    <property type="component" value="Unassembled WGS sequence"/>
</dbReference>
<dbReference type="AlphaFoldDB" id="A0AAV4WJA1"/>
<keyword evidence="2" id="KW-1185">Reference proteome</keyword>
<evidence type="ECO:0000313" key="2">
    <source>
        <dbReference type="Proteomes" id="UP001054945"/>
    </source>
</evidence>
<dbReference type="EMBL" id="BPLR01016183">
    <property type="protein sequence ID" value="GIY81944.1"/>
    <property type="molecule type" value="Genomic_DNA"/>
</dbReference>
<evidence type="ECO:0000313" key="1">
    <source>
        <dbReference type="EMBL" id="GIY81944.1"/>
    </source>
</evidence>